<keyword evidence="3" id="KW-1185">Reference proteome</keyword>
<evidence type="ECO:0000313" key="3">
    <source>
        <dbReference type="Proteomes" id="UP000236732"/>
    </source>
</evidence>
<evidence type="ECO:0000313" key="2">
    <source>
        <dbReference type="EMBL" id="SEG85397.1"/>
    </source>
</evidence>
<evidence type="ECO:0000256" key="1">
    <source>
        <dbReference type="SAM" id="MobiDB-lite"/>
    </source>
</evidence>
<protein>
    <submittedName>
        <fullName evidence="2">Uncharacterized protein</fullName>
    </submittedName>
</protein>
<dbReference type="AlphaFoldDB" id="A0A1H6DIX0"/>
<proteinExistence type="predicted"/>
<dbReference type="Proteomes" id="UP000236732">
    <property type="component" value="Unassembled WGS sequence"/>
</dbReference>
<name>A0A1H6DIX0_9ACTN</name>
<reference evidence="2 3" key="1">
    <citation type="submission" date="2016-10" db="EMBL/GenBank/DDBJ databases">
        <authorList>
            <person name="de Groot N.N."/>
        </authorList>
    </citation>
    <scope>NUCLEOTIDE SEQUENCE [LARGE SCALE GENOMIC DNA]</scope>
    <source>
        <strain evidence="2 3">CGMCC 4.7037</strain>
    </source>
</reference>
<dbReference type="EMBL" id="FNVT01000005">
    <property type="protein sequence ID" value="SEG85397.1"/>
    <property type="molecule type" value="Genomic_DNA"/>
</dbReference>
<feature type="region of interest" description="Disordered" evidence="1">
    <location>
        <begin position="197"/>
        <end position="246"/>
    </location>
</feature>
<accession>A0A1H6DIX0</accession>
<feature type="compositionally biased region" description="Basic and acidic residues" evidence="1">
    <location>
        <begin position="232"/>
        <end position="246"/>
    </location>
</feature>
<feature type="region of interest" description="Disordered" evidence="1">
    <location>
        <begin position="80"/>
        <end position="157"/>
    </location>
</feature>
<sequence>MRFAAHRPGNPWPFPRGHGMSCRRPDVASGGHAGVGGVSTGSAAEGGLALARLGIHDPARRASPARVRGADLDHPAGGLVFEPLDQASPTGRENRSVERRLGVDVAAGPGARAPSRSGHAPGPAKVRHGLGEVLLPHDDGARPQPGELRPSLGRPAAPLGETRRALAARPPMAALLNRQIPDEPGMLAVFHQRRLPDGRGVEPVAGHADQPTDHHRQNQEAGMPGGASPSGAEERRVRAGDMVRPR</sequence>
<feature type="compositionally biased region" description="Basic and acidic residues" evidence="1">
    <location>
        <begin position="92"/>
        <end position="102"/>
    </location>
</feature>
<gene>
    <name evidence="2" type="ORF">SAMN05444920_105526</name>
</gene>
<organism evidence="2 3">
    <name type="scientific">Nonomuraea solani</name>
    <dbReference type="NCBI Taxonomy" id="1144553"/>
    <lineage>
        <taxon>Bacteria</taxon>
        <taxon>Bacillati</taxon>
        <taxon>Actinomycetota</taxon>
        <taxon>Actinomycetes</taxon>
        <taxon>Streptosporangiales</taxon>
        <taxon>Streptosporangiaceae</taxon>
        <taxon>Nonomuraea</taxon>
    </lineage>
</organism>